<reference evidence="1 2" key="1">
    <citation type="submission" date="2016-03" db="EMBL/GenBank/DDBJ databases">
        <title>EvidentialGene: Evidence-directed Construction of Genes on Genomes.</title>
        <authorList>
            <person name="Gilbert D.G."/>
            <person name="Choi J.-H."/>
            <person name="Mockaitis K."/>
            <person name="Colbourne J."/>
            <person name="Pfrender M."/>
        </authorList>
    </citation>
    <scope>NUCLEOTIDE SEQUENCE [LARGE SCALE GENOMIC DNA]</scope>
    <source>
        <strain evidence="1 2">Xinb3</strain>
        <tissue evidence="1">Complete organism</tissue>
    </source>
</reference>
<keyword evidence="2" id="KW-1185">Reference proteome</keyword>
<evidence type="ECO:0000313" key="1">
    <source>
        <dbReference type="EMBL" id="KZS18818.1"/>
    </source>
</evidence>
<evidence type="ECO:0000313" key="2">
    <source>
        <dbReference type="Proteomes" id="UP000076858"/>
    </source>
</evidence>
<protein>
    <submittedName>
        <fullName evidence="1">Uncharacterized protein</fullName>
    </submittedName>
</protein>
<dbReference type="Proteomes" id="UP000076858">
    <property type="component" value="Unassembled WGS sequence"/>
</dbReference>
<comment type="caution">
    <text evidence="1">The sequence shown here is derived from an EMBL/GenBank/DDBJ whole genome shotgun (WGS) entry which is preliminary data.</text>
</comment>
<dbReference type="AlphaFoldDB" id="A0A162PG01"/>
<accession>A0A162PG01</accession>
<name>A0A162PG01_9CRUS</name>
<sequence length="60" mass="6896">MAKEDGLMLTVLGCSVVAEHSYLIRPQITHDKSIHIKHGADYHIVHRICMPEDWIRGMLE</sequence>
<proteinExistence type="predicted"/>
<gene>
    <name evidence="1" type="ORF">APZ42_015400</name>
</gene>
<organism evidence="1 2">
    <name type="scientific">Daphnia magna</name>
    <dbReference type="NCBI Taxonomy" id="35525"/>
    <lineage>
        <taxon>Eukaryota</taxon>
        <taxon>Metazoa</taxon>
        <taxon>Ecdysozoa</taxon>
        <taxon>Arthropoda</taxon>
        <taxon>Crustacea</taxon>
        <taxon>Branchiopoda</taxon>
        <taxon>Diplostraca</taxon>
        <taxon>Cladocera</taxon>
        <taxon>Anomopoda</taxon>
        <taxon>Daphniidae</taxon>
        <taxon>Daphnia</taxon>
    </lineage>
</organism>
<dbReference type="EMBL" id="LRGB01000512">
    <property type="protein sequence ID" value="KZS18818.1"/>
    <property type="molecule type" value="Genomic_DNA"/>
</dbReference>